<organism evidence="4 5">
    <name type="scientific">Jannaschia seosinensis</name>
    <dbReference type="NCBI Taxonomy" id="313367"/>
    <lineage>
        <taxon>Bacteria</taxon>
        <taxon>Pseudomonadati</taxon>
        <taxon>Pseudomonadota</taxon>
        <taxon>Alphaproteobacteria</taxon>
        <taxon>Rhodobacterales</taxon>
        <taxon>Roseobacteraceae</taxon>
        <taxon>Jannaschia</taxon>
    </lineage>
</organism>
<keyword evidence="2 4" id="KW-0378">Hydrolase</keyword>
<dbReference type="SUPFAM" id="SSF55811">
    <property type="entry name" value="Nudix"/>
    <property type="match status" value="1"/>
</dbReference>
<evidence type="ECO:0000259" key="3">
    <source>
        <dbReference type="PROSITE" id="PS51462"/>
    </source>
</evidence>
<dbReference type="AlphaFoldDB" id="A0A0M7BH48"/>
<dbReference type="PANTHER" id="PTHR43046:SF14">
    <property type="entry name" value="MUTT_NUDIX FAMILY PROTEIN"/>
    <property type="match status" value="1"/>
</dbReference>
<proteinExistence type="predicted"/>
<evidence type="ECO:0000256" key="2">
    <source>
        <dbReference type="ARBA" id="ARBA00022801"/>
    </source>
</evidence>
<dbReference type="STRING" id="313367.JSE7799_03450"/>
<sequence length="157" mass="17761">MIRRFGHPPDPAVPWRRRPGAYAILTRGPRLLLTVQETDEGPDVQLPGGGIDPGEAALPALLREIREETGHTAQIIRHLGAFRDYRWMPEYRMHAEKVCHIYQGRVGLRVGPPSEPHHTVMWCSPDEALDRLASAGGRHILERWMRARGRSGGRSLR</sequence>
<dbReference type="Proteomes" id="UP000049455">
    <property type="component" value="Unassembled WGS sequence"/>
</dbReference>
<dbReference type="PROSITE" id="PS00893">
    <property type="entry name" value="NUDIX_BOX"/>
    <property type="match status" value="1"/>
</dbReference>
<dbReference type="PANTHER" id="PTHR43046">
    <property type="entry name" value="GDP-MANNOSE MANNOSYL HYDROLASE"/>
    <property type="match status" value="1"/>
</dbReference>
<name>A0A0M7BH48_9RHOB</name>
<dbReference type="Gene3D" id="3.90.79.10">
    <property type="entry name" value="Nucleoside Triphosphate Pyrophosphohydrolase"/>
    <property type="match status" value="1"/>
</dbReference>
<evidence type="ECO:0000313" key="5">
    <source>
        <dbReference type="Proteomes" id="UP000049455"/>
    </source>
</evidence>
<dbReference type="InterPro" id="IPR015797">
    <property type="entry name" value="NUDIX_hydrolase-like_dom_sf"/>
</dbReference>
<dbReference type="OrthoDB" id="9816040at2"/>
<dbReference type="Pfam" id="PF00293">
    <property type="entry name" value="NUDIX"/>
    <property type="match status" value="1"/>
</dbReference>
<gene>
    <name evidence="4" type="primary">nudG_2</name>
    <name evidence="4" type="ORF">JSE7799_03450</name>
</gene>
<comment type="cofactor">
    <cofactor evidence="1">
        <name>Mg(2+)</name>
        <dbReference type="ChEBI" id="CHEBI:18420"/>
    </cofactor>
</comment>
<dbReference type="InterPro" id="IPR020084">
    <property type="entry name" value="NUDIX_hydrolase_CS"/>
</dbReference>
<protein>
    <submittedName>
        <fullName evidence="4">CTP pyrophosphohydrolase</fullName>
        <ecNumber evidence="4">3.6.1.-</ecNumber>
    </submittedName>
</protein>
<evidence type="ECO:0000256" key="1">
    <source>
        <dbReference type="ARBA" id="ARBA00001946"/>
    </source>
</evidence>
<dbReference type="GO" id="GO:0016787">
    <property type="term" value="F:hydrolase activity"/>
    <property type="evidence" value="ECO:0007669"/>
    <property type="project" value="UniProtKB-KW"/>
</dbReference>
<dbReference type="EMBL" id="CYPR01000228">
    <property type="protein sequence ID" value="CUH40715.1"/>
    <property type="molecule type" value="Genomic_DNA"/>
</dbReference>
<dbReference type="EC" id="3.6.1.-" evidence="4"/>
<accession>A0A0M7BH48</accession>
<feature type="domain" description="Nudix hydrolase" evidence="3">
    <location>
        <begin position="15"/>
        <end position="146"/>
    </location>
</feature>
<reference evidence="4 5" key="1">
    <citation type="submission" date="2015-09" db="EMBL/GenBank/DDBJ databases">
        <authorList>
            <person name="Jackson K.R."/>
            <person name="Lunt B.L."/>
            <person name="Fisher J.N.B."/>
            <person name="Gardner A.V."/>
            <person name="Bailey M.E."/>
            <person name="Deus L.M."/>
            <person name="Earl A.S."/>
            <person name="Gibby P.D."/>
            <person name="Hartmann K.A."/>
            <person name="Liu J.E."/>
            <person name="Manci A.M."/>
            <person name="Nielsen D.A."/>
            <person name="Solomon M.B."/>
            <person name="Breakwell D.P."/>
            <person name="Burnett S.H."/>
            <person name="Grose J.H."/>
        </authorList>
    </citation>
    <scope>NUCLEOTIDE SEQUENCE [LARGE SCALE GENOMIC DNA]</scope>
    <source>
        <strain evidence="4 5">CECT 7799</strain>
    </source>
</reference>
<keyword evidence="5" id="KW-1185">Reference proteome</keyword>
<evidence type="ECO:0000313" key="4">
    <source>
        <dbReference type="EMBL" id="CUH40715.1"/>
    </source>
</evidence>
<dbReference type="InterPro" id="IPR000086">
    <property type="entry name" value="NUDIX_hydrolase_dom"/>
</dbReference>
<dbReference type="PROSITE" id="PS51462">
    <property type="entry name" value="NUDIX"/>
    <property type="match status" value="1"/>
</dbReference>
<dbReference type="RefSeq" id="WP_055664748.1">
    <property type="nucleotide sequence ID" value="NZ_CYPR01000228.1"/>
</dbReference>